<keyword evidence="6" id="KW-0675">Receptor</keyword>
<dbReference type="Pfam" id="PF00001">
    <property type="entry name" value="7tm_1"/>
    <property type="match status" value="1"/>
</dbReference>
<dbReference type="PANTHER" id="PTHR45695:SF9">
    <property type="entry name" value="LEUCOKININ RECEPTOR"/>
    <property type="match status" value="1"/>
</dbReference>
<dbReference type="CDD" id="cd00637">
    <property type="entry name" value="7tm_classA_rhodopsin-like"/>
    <property type="match status" value="1"/>
</dbReference>
<gene>
    <name evidence="10" type="ORF">OS493_010959</name>
</gene>
<protein>
    <recommendedName>
        <fullName evidence="9">G-protein coupled receptors family 1 profile domain-containing protein</fullName>
    </recommendedName>
</protein>
<keyword evidence="7" id="KW-0807">Transducer</keyword>
<keyword evidence="11" id="KW-1185">Reference proteome</keyword>
<dbReference type="AlphaFoldDB" id="A0A9W9ZHS5"/>
<dbReference type="GO" id="GO:0005886">
    <property type="term" value="C:plasma membrane"/>
    <property type="evidence" value="ECO:0007669"/>
    <property type="project" value="TreeGrafter"/>
</dbReference>
<feature type="domain" description="G-protein coupled receptors family 1 profile" evidence="9">
    <location>
        <begin position="1"/>
        <end position="178"/>
    </location>
</feature>
<evidence type="ECO:0000256" key="4">
    <source>
        <dbReference type="ARBA" id="ARBA00023040"/>
    </source>
</evidence>
<evidence type="ECO:0000313" key="11">
    <source>
        <dbReference type="Proteomes" id="UP001163046"/>
    </source>
</evidence>
<evidence type="ECO:0000256" key="2">
    <source>
        <dbReference type="ARBA" id="ARBA00022692"/>
    </source>
</evidence>
<dbReference type="OrthoDB" id="8935849at2759"/>
<name>A0A9W9ZHS5_9CNID</name>
<evidence type="ECO:0000256" key="6">
    <source>
        <dbReference type="ARBA" id="ARBA00023170"/>
    </source>
</evidence>
<evidence type="ECO:0000256" key="7">
    <source>
        <dbReference type="ARBA" id="ARBA00023224"/>
    </source>
</evidence>
<feature type="transmembrane region" description="Helical" evidence="8">
    <location>
        <begin position="21"/>
        <end position="44"/>
    </location>
</feature>
<dbReference type="Gene3D" id="1.20.1070.10">
    <property type="entry name" value="Rhodopsin 7-helix transmembrane proteins"/>
    <property type="match status" value="1"/>
</dbReference>
<organism evidence="10 11">
    <name type="scientific">Desmophyllum pertusum</name>
    <dbReference type="NCBI Taxonomy" id="174260"/>
    <lineage>
        <taxon>Eukaryota</taxon>
        <taxon>Metazoa</taxon>
        <taxon>Cnidaria</taxon>
        <taxon>Anthozoa</taxon>
        <taxon>Hexacorallia</taxon>
        <taxon>Scleractinia</taxon>
        <taxon>Caryophylliina</taxon>
        <taxon>Caryophylliidae</taxon>
        <taxon>Desmophyllum</taxon>
    </lineage>
</organism>
<dbReference type="GO" id="GO:0004930">
    <property type="term" value="F:G protein-coupled receptor activity"/>
    <property type="evidence" value="ECO:0007669"/>
    <property type="project" value="UniProtKB-KW"/>
</dbReference>
<comment type="caution">
    <text evidence="10">The sequence shown here is derived from an EMBL/GenBank/DDBJ whole genome shotgun (WGS) entry which is preliminary data.</text>
</comment>
<evidence type="ECO:0000313" key="10">
    <source>
        <dbReference type="EMBL" id="KAJ7380244.1"/>
    </source>
</evidence>
<evidence type="ECO:0000256" key="1">
    <source>
        <dbReference type="ARBA" id="ARBA00004141"/>
    </source>
</evidence>
<dbReference type="SUPFAM" id="SSF81321">
    <property type="entry name" value="Family A G protein-coupled receptor-like"/>
    <property type="match status" value="1"/>
</dbReference>
<reference evidence="10" key="1">
    <citation type="submission" date="2023-01" db="EMBL/GenBank/DDBJ databases">
        <title>Genome assembly of the deep-sea coral Lophelia pertusa.</title>
        <authorList>
            <person name="Herrera S."/>
            <person name="Cordes E."/>
        </authorList>
    </citation>
    <scope>NUCLEOTIDE SEQUENCE</scope>
    <source>
        <strain evidence="10">USNM1676648</strain>
        <tissue evidence="10">Polyp</tissue>
    </source>
</reference>
<feature type="transmembrane region" description="Helical" evidence="8">
    <location>
        <begin position="159"/>
        <end position="181"/>
    </location>
</feature>
<keyword evidence="4" id="KW-0297">G-protein coupled receptor</keyword>
<feature type="transmembrane region" description="Helical" evidence="8">
    <location>
        <begin position="118"/>
        <end position="139"/>
    </location>
</feature>
<sequence length="281" mass="32083">MAVHRSRVIVNPYTSEMRQRTIYIWISILWILSFILILPAMIFADVTPNGMCYDAWPSIQIKKAFRLFMLVVQYLLPLTITAVAYVRIGLALNQSKARKRSMQPRAISKARRRENAQVVRTIALIVIIFALCMFPKHLASLYYYFGANSAKKAKILFKMLHISEIFAVLHSCLNPLVYGTVMKHFRAEYMKYLKGIFCCRWNTRLGRIDFSRGHASNSVDSRSSCNRTTLSELVVCSLDTTELATVSGFKTTDVKQTEMGIVNHSEIEQVPNTAINLDTQL</sequence>
<evidence type="ECO:0000259" key="9">
    <source>
        <dbReference type="PROSITE" id="PS50262"/>
    </source>
</evidence>
<proteinExistence type="predicted"/>
<dbReference type="PANTHER" id="PTHR45695">
    <property type="entry name" value="LEUCOKININ RECEPTOR-RELATED"/>
    <property type="match status" value="1"/>
</dbReference>
<dbReference type="InterPro" id="IPR000276">
    <property type="entry name" value="GPCR_Rhodpsn"/>
</dbReference>
<evidence type="ECO:0000256" key="5">
    <source>
        <dbReference type="ARBA" id="ARBA00023136"/>
    </source>
</evidence>
<keyword evidence="5 8" id="KW-0472">Membrane</keyword>
<dbReference type="PROSITE" id="PS50262">
    <property type="entry name" value="G_PROTEIN_RECEP_F1_2"/>
    <property type="match status" value="1"/>
</dbReference>
<dbReference type="EMBL" id="MU826354">
    <property type="protein sequence ID" value="KAJ7380244.1"/>
    <property type="molecule type" value="Genomic_DNA"/>
</dbReference>
<evidence type="ECO:0000256" key="8">
    <source>
        <dbReference type="SAM" id="Phobius"/>
    </source>
</evidence>
<dbReference type="InterPro" id="IPR017452">
    <property type="entry name" value="GPCR_Rhodpsn_7TM"/>
</dbReference>
<keyword evidence="3 8" id="KW-1133">Transmembrane helix</keyword>
<keyword evidence="2 8" id="KW-0812">Transmembrane</keyword>
<comment type="subcellular location">
    <subcellularLocation>
        <location evidence="1">Membrane</location>
        <topology evidence="1">Multi-pass membrane protein</topology>
    </subcellularLocation>
</comment>
<feature type="transmembrane region" description="Helical" evidence="8">
    <location>
        <begin position="64"/>
        <end position="92"/>
    </location>
</feature>
<dbReference type="PRINTS" id="PR00237">
    <property type="entry name" value="GPCRRHODOPSN"/>
</dbReference>
<dbReference type="Proteomes" id="UP001163046">
    <property type="component" value="Unassembled WGS sequence"/>
</dbReference>
<evidence type="ECO:0000256" key="3">
    <source>
        <dbReference type="ARBA" id="ARBA00022989"/>
    </source>
</evidence>
<accession>A0A9W9ZHS5</accession>